<sequence>MRYQAALRSDESAILSSNDAAGQSNRANGRRRDGIPYRR</sequence>
<evidence type="ECO:0000256" key="1">
    <source>
        <dbReference type="SAM" id="MobiDB-lite"/>
    </source>
</evidence>
<evidence type="ECO:0000313" key="2">
    <source>
        <dbReference type="EMBL" id="EEE08148.1"/>
    </source>
</evidence>
<protein>
    <submittedName>
        <fullName evidence="2">Phosphohistidine phosphatase SixA</fullName>
    </submittedName>
</protein>
<feature type="region of interest" description="Disordered" evidence="1">
    <location>
        <begin position="1"/>
        <end position="39"/>
    </location>
</feature>
<proteinExistence type="predicted"/>
<name>B9BND8_9BURK</name>
<dbReference type="EMBL" id="ACFC01000003">
    <property type="protein sequence ID" value="EEE08148.1"/>
    <property type="molecule type" value="Genomic_DNA"/>
</dbReference>
<reference evidence="2 3" key="1">
    <citation type="journal article" date="2012" name="J. Bacteriol.">
        <title>Draft Genome Sequence Determination for Cystic Fibrosis and Chronic Granulomatous Disease Burkholderia multivorans Isolates.</title>
        <authorList>
            <person name="Varga J.J."/>
            <person name="Losada L."/>
            <person name="Zelazny A.M."/>
            <person name="Brinkac L."/>
            <person name="Harkins D."/>
            <person name="Radune D."/>
            <person name="Hostetler J."/>
            <person name="Sampaio E.P."/>
            <person name="Ronning C.M."/>
            <person name="Nierman W.C."/>
            <person name="Greenberg D.E."/>
            <person name="Holland S.M."/>
            <person name="Goldberg J.B."/>
        </authorList>
    </citation>
    <scope>NUCLEOTIDE SEQUENCE [LARGE SCALE GENOMIC DNA]</scope>
    <source>
        <strain evidence="2 3">CGD2</strain>
    </source>
</reference>
<feature type="compositionally biased region" description="Basic and acidic residues" evidence="1">
    <location>
        <begin position="30"/>
        <end position="39"/>
    </location>
</feature>
<comment type="caution">
    <text evidence="2">The sequence shown here is derived from an EMBL/GenBank/DDBJ whole genome shotgun (WGS) entry which is preliminary data.</text>
</comment>
<feature type="compositionally biased region" description="Polar residues" evidence="1">
    <location>
        <begin position="14"/>
        <end position="27"/>
    </location>
</feature>
<organism evidence="2 3">
    <name type="scientific">Burkholderia multivorans CGD2</name>
    <dbReference type="NCBI Taxonomy" id="513052"/>
    <lineage>
        <taxon>Bacteria</taxon>
        <taxon>Pseudomonadati</taxon>
        <taxon>Pseudomonadota</taxon>
        <taxon>Betaproteobacteria</taxon>
        <taxon>Burkholderiales</taxon>
        <taxon>Burkholderiaceae</taxon>
        <taxon>Burkholderia</taxon>
        <taxon>Burkholderia cepacia complex</taxon>
    </lineage>
</organism>
<dbReference type="AlphaFoldDB" id="B9BND8"/>
<gene>
    <name evidence="2" type="ORF">BURMUCGD2_2367</name>
</gene>
<accession>B9BND8</accession>
<dbReference type="Proteomes" id="UP000004535">
    <property type="component" value="Unassembled WGS sequence"/>
</dbReference>
<evidence type="ECO:0000313" key="3">
    <source>
        <dbReference type="Proteomes" id="UP000004535"/>
    </source>
</evidence>